<keyword evidence="4" id="KW-1185">Reference proteome</keyword>
<dbReference type="Proteomes" id="UP000198515">
    <property type="component" value="Unassembled WGS sequence"/>
</dbReference>
<evidence type="ECO:0000256" key="1">
    <source>
        <dbReference type="ARBA" id="ARBA00023125"/>
    </source>
</evidence>
<accession>A0A1C4FXZ9</accession>
<dbReference type="InterPro" id="IPR010998">
    <property type="entry name" value="Integrase_recombinase_N"/>
</dbReference>
<protein>
    <recommendedName>
        <fullName evidence="2">Phage integrase central domain-containing protein</fullName>
    </recommendedName>
</protein>
<evidence type="ECO:0000313" key="4">
    <source>
        <dbReference type="Proteomes" id="UP000198515"/>
    </source>
</evidence>
<keyword evidence="1" id="KW-0238">DNA-binding</keyword>
<name>A0A1C4FXZ9_9ENTR</name>
<proteinExistence type="predicted"/>
<dbReference type="AlphaFoldDB" id="A0A1C4FXZ9"/>
<dbReference type="Pfam" id="PF22022">
    <property type="entry name" value="Phage_int_M"/>
    <property type="match status" value="1"/>
</dbReference>
<feature type="domain" description="Phage integrase central" evidence="2">
    <location>
        <begin position="12"/>
        <end position="65"/>
    </location>
</feature>
<evidence type="ECO:0000313" key="3">
    <source>
        <dbReference type="EMBL" id="SCC60371.1"/>
    </source>
</evidence>
<evidence type="ECO:0000259" key="2">
    <source>
        <dbReference type="Pfam" id="PF22022"/>
    </source>
</evidence>
<dbReference type="InterPro" id="IPR053876">
    <property type="entry name" value="Phage_int_M"/>
</dbReference>
<reference evidence="4" key="1">
    <citation type="submission" date="2016-08" db="EMBL/GenBank/DDBJ databases">
        <authorList>
            <person name="Varghese N."/>
            <person name="Submissions Spin"/>
        </authorList>
    </citation>
    <scope>NUCLEOTIDE SEQUENCE [LARGE SCALE GENOMIC DNA]</scope>
    <source>
        <strain evidence="4">REICA_142</strain>
    </source>
</reference>
<dbReference type="GO" id="GO:0003677">
    <property type="term" value="F:DNA binding"/>
    <property type="evidence" value="ECO:0007669"/>
    <property type="project" value="UniProtKB-KW"/>
</dbReference>
<dbReference type="EMBL" id="FMBC01000045">
    <property type="protein sequence ID" value="SCC60371.1"/>
    <property type="molecule type" value="Genomic_DNA"/>
</dbReference>
<organism evidence="3 4">
    <name type="scientific">Kosakonia oryziphila</name>
    <dbReference type="NCBI Taxonomy" id="1005667"/>
    <lineage>
        <taxon>Bacteria</taxon>
        <taxon>Pseudomonadati</taxon>
        <taxon>Pseudomonadota</taxon>
        <taxon>Gammaproteobacteria</taxon>
        <taxon>Enterobacterales</taxon>
        <taxon>Enterobacteriaceae</taxon>
        <taxon>Kosakonia</taxon>
    </lineage>
</organism>
<dbReference type="Gene3D" id="1.10.150.130">
    <property type="match status" value="1"/>
</dbReference>
<sequence length="68" mass="7932">MEAERNAISVSQLAAEYYTRQIETTYKHPELFRSSLQKNIVALIGKMNVEDVRPRHVDSVLQDVQEVW</sequence>
<gene>
    <name evidence="3" type="ORF">GA0061070_10456</name>
</gene>